<feature type="region of interest" description="Disordered" evidence="1">
    <location>
        <begin position="193"/>
        <end position="213"/>
    </location>
</feature>
<name>A0A6A6GF09_9PEZI</name>
<evidence type="ECO:0000256" key="1">
    <source>
        <dbReference type="SAM" id="MobiDB-lite"/>
    </source>
</evidence>
<evidence type="ECO:0000313" key="2">
    <source>
        <dbReference type="EMBL" id="KAF2224312.1"/>
    </source>
</evidence>
<proteinExistence type="predicted"/>
<dbReference type="EMBL" id="ML992505">
    <property type="protein sequence ID" value="KAF2224312.1"/>
    <property type="molecule type" value="Genomic_DNA"/>
</dbReference>
<dbReference type="Proteomes" id="UP000799538">
    <property type="component" value="Unassembled WGS sequence"/>
</dbReference>
<protein>
    <submittedName>
        <fullName evidence="2">Uncharacterized protein</fullName>
    </submittedName>
</protein>
<feature type="compositionally biased region" description="Basic and acidic residues" evidence="1">
    <location>
        <begin position="204"/>
        <end position="213"/>
    </location>
</feature>
<sequence length="258" mass="28975">MTILGASGYRALLAIFLCKRLRSKQIQSRTYEETKLQHHVSLSNRAVTRRENGSFTTNIAQVIPMLDQQQGVNFRALIRIRYLAPPKPLVKYHGHSFVATQSCVAGFFLLICKTCSYPLERMCQADPLSKITKRDADGNIILDLVEDLMGERNPFLGDTGFMEWNDPAGIDQDDQYSDSARATCKRVFETNAAAPKLGAPSPGQEHERSPDRVAVEEQLVQVQTTTERSSTQERLVNFLKTVKKATSSRNLLGSRREV</sequence>
<accession>A0A6A6GF09</accession>
<organism evidence="2 3">
    <name type="scientific">Elsinoe ampelina</name>
    <dbReference type="NCBI Taxonomy" id="302913"/>
    <lineage>
        <taxon>Eukaryota</taxon>
        <taxon>Fungi</taxon>
        <taxon>Dikarya</taxon>
        <taxon>Ascomycota</taxon>
        <taxon>Pezizomycotina</taxon>
        <taxon>Dothideomycetes</taxon>
        <taxon>Dothideomycetidae</taxon>
        <taxon>Myriangiales</taxon>
        <taxon>Elsinoaceae</taxon>
        <taxon>Elsinoe</taxon>
    </lineage>
</organism>
<gene>
    <name evidence="2" type="ORF">BDZ85DRAFT_260736</name>
</gene>
<evidence type="ECO:0000313" key="3">
    <source>
        <dbReference type="Proteomes" id="UP000799538"/>
    </source>
</evidence>
<dbReference type="AlphaFoldDB" id="A0A6A6GF09"/>
<keyword evidence="3" id="KW-1185">Reference proteome</keyword>
<reference evidence="3" key="1">
    <citation type="journal article" date="2020" name="Stud. Mycol.">
        <title>101 Dothideomycetes genomes: A test case for predicting lifestyles and emergence of pathogens.</title>
        <authorList>
            <person name="Haridas S."/>
            <person name="Albert R."/>
            <person name="Binder M."/>
            <person name="Bloem J."/>
            <person name="LaButti K."/>
            <person name="Salamov A."/>
            <person name="Andreopoulos B."/>
            <person name="Baker S."/>
            <person name="Barry K."/>
            <person name="Bills G."/>
            <person name="Bluhm B."/>
            <person name="Cannon C."/>
            <person name="Castanera R."/>
            <person name="Culley D."/>
            <person name="Daum C."/>
            <person name="Ezra D."/>
            <person name="Gonzalez J."/>
            <person name="Henrissat B."/>
            <person name="Kuo A."/>
            <person name="Liang C."/>
            <person name="Lipzen A."/>
            <person name="Lutzoni F."/>
            <person name="Magnuson J."/>
            <person name="Mondo S."/>
            <person name="Nolan M."/>
            <person name="Ohm R."/>
            <person name="Pangilinan J."/>
            <person name="Park H.-J."/>
            <person name="Ramirez L."/>
            <person name="Alfaro M."/>
            <person name="Sun H."/>
            <person name="Tritt A."/>
            <person name="Yoshinaga Y."/>
            <person name="Zwiers L.-H."/>
            <person name="Turgeon B."/>
            <person name="Goodwin S."/>
            <person name="Spatafora J."/>
            <person name="Crous P."/>
            <person name="Grigoriev I."/>
        </authorList>
    </citation>
    <scope>NUCLEOTIDE SEQUENCE [LARGE SCALE GENOMIC DNA]</scope>
    <source>
        <strain evidence="3">CECT 20119</strain>
    </source>
</reference>